<dbReference type="CDD" id="cd18870">
    <property type="entry name" value="NUDIX_AcylCoAdiphos_Nudt19"/>
    <property type="match status" value="1"/>
</dbReference>
<gene>
    <name evidence="9" type="ORF">KQX54_006165</name>
</gene>
<dbReference type="Gene3D" id="3.90.79.10">
    <property type="entry name" value="Nucleoside Triphosphate Pyrophosphohydrolase"/>
    <property type="match status" value="1"/>
</dbReference>
<dbReference type="SUPFAM" id="SSF55811">
    <property type="entry name" value="Nudix"/>
    <property type="match status" value="1"/>
</dbReference>
<dbReference type="GO" id="GO:0046872">
    <property type="term" value="F:metal ion binding"/>
    <property type="evidence" value="ECO:0007669"/>
    <property type="project" value="UniProtKB-KW"/>
</dbReference>
<feature type="domain" description="Nudix hydrolase" evidence="8">
    <location>
        <begin position="3"/>
        <end position="249"/>
    </location>
</feature>
<dbReference type="EMBL" id="JAHXZJ010001864">
    <property type="protein sequence ID" value="KAH0549108.1"/>
    <property type="molecule type" value="Genomic_DNA"/>
</dbReference>
<name>A0AAV7HVP6_COTGL</name>
<sequence>MKNWRDAASIILAAHYKNNLSQQLKTNYDFKLLCLKRHKDSSFMPGNYVFPGGVVEPADADFKWKSLYKKFGFNDNHFLSLLPNNNNNSTASSSKLKPIIFEAQSPNELPREVSLRITAIRETFEECGILIAASNGKNSAHAQHYTITGKKLVDWQKKVHANAAEFYEMCESLQCYPDLWSLHAWSNWLTPVFLGGKRFNSIFFIACLQSIPDAQFDPKEMEALIWDTSKELVDKSEEFKLAPPQQYQINEISKIHQLNDLLNEAIARNKKDMLLYYPIRIILLDGIIYLFPGDAMYPKEVHLSEVNDIVKNNLTIQEFHDQSVGPKNRMFRKGKNALIIVLE</sequence>
<evidence type="ECO:0000256" key="1">
    <source>
        <dbReference type="ARBA" id="ARBA00001936"/>
    </source>
</evidence>
<keyword evidence="5" id="KW-0378">Hydrolase</keyword>
<evidence type="ECO:0000256" key="7">
    <source>
        <dbReference type="ARBA" id="ARBA00023211"/>
    </source>
</evidence>
<dbReference type="GO" id="GO:0005739">
    <property type="term" value="C:mitochondrion"/>
    <property type="evidence" value="ECO:0007669"/>
    <property type="project" value="TreeGrafter"/>
</dbReference>
<evidence type="ECO:0000313" key="10">
    <source>
        <dbReference type="Proteomes" id="UP000826195"/>
    </source>
</evidence>
<evidence type="ECO:0000313" key="9">
    <source>
        <dbReference type="EMBL" id="KAH0549108.1"/>
    </source>
</evidence>
<evidence type="ECO:0000256" key="6">
    <source>
        <dbReference type="ARBA" id="ARBA00022842"/>
    </source>
</evidence>
<dbReference type="InterPro" id="IPR039121">
    <property type="entry name" value="NUDT19"/>
</dbReference>
<evidence type="ECO:0000256" key="3">
    <source>
        <dbReference type="ARBA" id="ARBA00005582"/>
    </source>
</evidence>
<keyword evidence="7" id="KW-0464">Manganese</keyword>
<comment type="cofactor">
    <cofactor evidence="1">
        <name>Mn(2+)</name>
        <dbReference type="ChEBI" id="CHEBI:29035"/>
    </cofactor>
</comment>
<evidence type="ECO:0000256" key="2">
    <source>
        <dbReference type="ARBA" id="ARBA00001946"/>
    </source>
</evidence>
<accession>A0AAV7HVP6</accession>
<keyword evidence="6" id="KW-0460">Magnesium</keyword>
<keyword evidence="10" id="KW-1185">Reference proteome</keyword>
<proteinExistence type="inferred from homology"/>
<organism evidence="9 10">
    <name type="scientific">Cotesia glomerata</name>
    <name type="common">Lepidopteran parasitic wasp</name>
    <name type="synonym">Apanteles glomeratus</name>
    <dbReference type="NCBI Taxonomy" id="32391"/>
    <lineage>
        <taxon>Eukaryota</taxon>
        <taxon>Metazoa</taxon>
        <taxon>Ecdysozoa</taxon>
        <taxon>Arthropoda</taxon>
        <taxon>Hexapoda</taxon>
        <taxon>Insecta</taxon>
        <taxon>Pterygota</taxon>
        <taxon>Neoptera</taxon>
        <taxon>Endopterygota</taxon>
        <taxon>Hymenoptera</taxon>
        <taxon>Apocrita</taxon>
        <taxon>Ichneumonoidea</taxon>
        <taxon>Braconidae</taxon>
        <taxon>Microgastrinae</taxon>
        <taxon>Cotesia</taxon>
    </lineage>
</organism>
<dbReference type="PANTHER" id="PTHR12318:SF0">
    <property type="entry name" value="ACYL-COENZYME A DIPHOSPHATASE NUDT19"/>
    <property type="match status" value="1"/>
</dbReference>
<comment type="cofactor">
    <cofactor evidence="2">
        <name>Mg(2+)</name>
        <dbReference type="ChEBI" id="CHEBI:18420"/>
    </cofactor>
</comment>
<reference evidence="9 10" key="1">
    <citation type="journal article" date="2021" name="J. Hered.">
        <title>A chromosome-level genome assembly of the parasitoid wasp, Cotesia glomerata (Hymenoptera: Braconidae).</title>
        <authorList>
            <person name="Pinto B.J."/>
            <person name="Weis J.J."/>
            <person name="Gamble T."/>
            <person name="Ode P.J."/>
            <person name="Paul R."/>
            <person name="Zaspel J.M."/>
        </authorList>
    </citation>
    <scope>NUCLEOTIDE SEQUENCE [LARGE SCALE GENOMIC DNA]</scope>
    <source>
        <strain evidence="9">CgM1</strain>
    </source>
</reference>
<dbReference type="InterPro" id="IPR015797">
    <property type="entry name" value="NUDIX_hydrolase-like_dom_sf"/>
</dbReference>
<evidence type="ECO:0000256" key="5">
    <source>
        <dbReference type="ARBA" id="ARBA00022801"/>
    </source>
</evidence>
<comment type="similarity">
    <text evidence="3">Belongs to the Nudix hydrolase family.</text>
</comment>
<comment type="caution">
    <text evidence="9">The sequence shown here is derived from an EMBL/GenBank/DDBJ whole genome shotgun (WGS) entry which is preliminary data.</text>
</comment>
<dbReference type="GO" id="GO:0016818">
    <property type="term" value="F:hydrolase activity, acting on acid anhydrides, in phosphorus-containing anhydrides"/>
    <property type="evidence" value="ECO:0007669"/>
    <property type="project" value="InterPro"/>
</dbReference>
<dbReference type="PANTHER" id="PTHR12318">
    <property type="entry name" value="TESTOSTERONE-REGULATED PROTEIN RP2"/>
    <property type="match status" value="1"/>
</dbReference>
<dbReference type="InterPro" id="IPR000086">
    <property type="entry name" value="NUDIX_hydrolase_dom"/>
</dbReference>
<dbReference type="AlphaFoldDB" id="A0AAV7HVP6"/>
<evidence type="ECO:0000256" key="4">
    <source>
        <dbReference type="ARBA" id="ARBA00022723"/>
    </source>
</evidence>
<protein>
    <recommendedName>
        <fullName evidence="8">Nudix hydrolase domain-containing protein</fullName>
    </recommendedName>
</protein>
<dbReference type="PROSITE" id="PS51462">
    <property type="entry name" value="NUDIX"/>
    <property type="match status" value="1"/>
</dbReference>
<keyword evidence="4" id="KW-0479">Metal-binding</keyword>
<evidence type="ECO:0000259" key="8">
    <source>
        <dbReference type="PROSITE" id="PS51462"/>
    </source>
</evidence>
<dbReference type="Proteomes" id="UP000826195">
    <property type="component" value="Unassembled WGS sequence"/>
</dbReference>